<name>A0A9W4DMQ7_9ACTN</name>
<comment type="caution">
    <text evidence="2">The sequence shown here is derived from an EMBL/GenBank/DDBJ whole genome shotgun (WGS) entry which is preliminary data.</text>
</comment>
<dbReference type="EMBL" id="CAJSLV010000046">
    <property type="protein sequence ID" value="CAG6392800.1"/>
    <property type="molecule type" value="Genomic_DNA"/>
</dbReference>
<proteinExistence type="predicted"/>
<evidence type="ECO:0000256" key="1">
    <source>
        <dbReference type="SAM" id="Phobius"/>
    </source>
</evidence>
<evidence type="ECO:0000313" key="3">
    <source>
        <dbReference type="Proteomes" id="UP001152519"/>
    </source>
</evidence>
<feature type="transmembrane region" description="Helical" evidence="1">
    <location>
        <begin position="20"/>
        <end position="40"/>
    </location>
</feature>
<dbReference type="Proteomes" id="UP001152519">
    <property type="component" value="Unassembled WGS sequence"/>
</dbReference>
<keyword evidence="1" id="KW-0472">Membrane</keyword>
<keyword evidence="1" id="KW-0812">Transmembrane</keyword>
<dbReference type="AlphaFoldDB" id="A0A9W4DMQ7"/>
<keyword evidence="1" id="KW-1133">Transmembrane helix</keyword>
<gene>
    <name evidence="2" type="ORF">SCOCK_180177</name>
</gene>
<reference evidence="2" key="1">
    <citation type="submission" date="2021-05" db="EMBL/GenBank/DDBJ databases">
        <authorList>
            <person name="Arsene-Ploetze F."/>
        </authorList>
    </citation>
    <scope>NUCLEOTIDE SEQUENCE</scope>
    <source>
        <strain evidence="2">DSM 42138</strain>
    </source>
</reference>
<organism evidence="2 3">
    <name type="scientific">Actinacidiphila cocklensis</name>
    <dbReference type="NCBI Taxonomy" id="887465"/>
    <lineage>
        <taxon>Bacteria</taxon>
        <taxon>Bacillati</taxon>
        <taxon>Actinomycetota</taxon>
        <taxon>Actinomycetes</taxon>
        <taxon>Kitasatosporales</taxon>
        <taxon>Streptomycetaceae</taxon>
        <taxon>Actinacidiphila</taxon>
    </lineage>
</organism>
<keyword evidence="3" id="KW-1185">Reference proteome</keyword>
<protein>
    <submittedName>
        <fullName evidence="2">Uncharacterized protein</fullName>
    </submittedName>
</protein>
<accession>A0A9W4DMQ7</accession>
<evidence type="ECO:0000313" key="2">
    <source>
        <dbReference type="EMBL" id="CAG6392800.1"/>
    </source>
</evidence>
<sequence length="49" mass="5372">MQLRAYFTRSSERTFESRTVTLALRWTFAAGLGAAVLSGAELVSPGTYM</sequence>